<dbReference type="SUPFAM" id="SSF54518">
    <property type="entry name" value="Tubby C-terminal domain-like"/>
    <property type="match status" value="1"/>
</dbReference>
<keyword evidence="3" id="KW-1185">Reference proteome</keyword>
<gene>
    <name evidence="2" type="ORF">GND95_09035</name>
</gene>
<accession>A0A7C8HED0</accession>
<reference evidence="2 3" key="1">
    <citation type="submission" date="2019-12" db="EMBL/GenBank/DDBJ databases">
        <title>Defluviitalea raffinosedens, isolated from a biogas fermenter, genome sequencing and characterization.</title>
        <authorList>
            <person name="Rettenmaier R."/>
            <person name="Schneider M."/>
            <person name="Neuhaus K."/>
            <person name="Liebl W."/>
            <person name="Zverlov V."/>
        </authorList>
    </citation>
    <scope>NUCLEOTIDE SEQUENCE [LARGE SCALE GENOMIC DNA]</scope>
    <source>
        <strain evidence="2 3">249c-K6</strain>
    </source>
</reference>
<dbReference type="Pfam" id="PF04525">
    <property type="entry name" value="LOR"/>
    <property type="match status" value="1"/>
</dbReference>
<sequence length="162" mass="18980">MRYQINQKILSFGDNFTIKDEYGSDQFYVKGKVFALGDKLTIYDVNGVERVYIEQKLLKLMPEYSVYLNGQYAAKVKKEFTFFRPRFHIESTFGQYSIEGDFFGYDFRILKQGRVVASVSKKFFSFRDSYGVEIVDDENQALILAFVIIIDQVIHDNNHNDN</sequence>
<evidence type="ECO:0000313" key="2">
    <source>
        <dbReference type="EMBL" id="KAE9633786.1"/>
    </source>
</evidence>
<dbReference type="InterPro" id="IPR038595">
    <property type="entry name" value="LOR_sf"/>
</dbReference>
<dbReference type="AlphaFoldDB" id="A0A7C8HED0"/>
<comment type="similarity">
    <text evidence="1">Belongs to the LOR family.</text>
</comment>
<dbReference type="InterPro" id="IPR025659">
    <property type="entry name" value="Tubby-like_C"/>
</dbReference>
<dbReference type="Gene3D" id="2.40.160.200">
    <property type="entry name" value="LURP1-related"/>
    <property type="match status" value="1"/>
</dbReference>
<dbReference type="EMBL" id="WSLF01000007">
    <property type="protein sequence ID" value="KAE9633786.1"/>
    <property type="molecule type" value="Genomic_DNA"/>
</dbReference>
<dbReference type="OrthoDB" id="652307at2"/>
<evidence type="ECO:0000256" key="1">
    <source>
        <dbReference type="ARBA" id="ARBA00005437"/>
    </source>
</evidence>
<dbReference type="RefSeq" id="WP_158740607.1">
    <property type="nucleotide sequence ID" value="NZ_WSLF01000007.1"/>
</dbReference>
<comment type="caution">
    <text evidence="2">The sequence shown here is derived from an EMBL/GenBank/DDBJ whole genome shotgun (WGS) entry which is preliminary data.</text>
</comment>
<protein>
    <recommendedName>
        <fullName evidence="4">LURP-one-related family protein</fullName>
    </recommendedName>
</protein>
<evidence type="ECO:0000313" key="3">
    <source>
        <dbReference type="Proteomes" id="UP000483018"/>
    </source>
</evidence>
<proteinExistence type="inferred from homology"/>
<dbReference type="InterPro" id="IPR007612">
    <property type="entry name" value="LOR"/>
</dbReference>
<name>A0A7C8HED0_9FIRM</name>
<evidence type="ECO:0008006" key="4">
    <source>
        <dbReference type="Google" id="ProtNLM"/>
    </source>
</evidence>
<dbReference type="Proteomes" id="UP000483018">
    <property type="component" value="Unassembled WGS sequence"/>
</dbReference>
<organism evidence="2 3">
    <name type="scientific">Defluviitalea raffinosedens</name>
    <dbReference type="NCBI Taxonomy" id="1450156"/>
    <lineage>
        <taxon>Bacteria</taxon>
        <taxon>Bacillati</taxon>
        <taxon>Bacillota</taxon>
        <taxon>Clostridia</taxon>
        <taxon>Lachnospirales</taxon>
        <taxon>Defluviitaleaceae</taxon>
        <taxon>Defluviitalea</taxon>
    </lineage>
</organism>